<name>A0ABP7RNF7_9ACTN</name>
<evidence type="ECO:0000313" key="3">
    <source>
        <dbReference type="EMBL" id="GAA4000035.1"/>
    </source>
</evidence>
<feature type="domain" description="Low molecular weight protein antigen 6 PH" evidence="2">
    <location>
        <begin position="66"/>
        <end position="124"/>
    </location>
</feature>
<keyword evidence="1" id="KW-0812">Transmembrane</keyword>
<organism evidence="3 4">
    <name type="scientific">Streptomyces marokkonensis</name>
    <dbReference type="NCBI Taxonomy" id="324855"/>
    <lineage>
        <taxon>Bacteria</taxon>
        <taxon>Bacillati</taxon>
        <taxon>Actinomycetota</taxon>
        <taxon>Actinomycetes</taxon>
        <taxon>Kitasatosporales</taxon>
        <taxon>Streptomycetaceae</taxon>
        <taxon>Streptomyces</taxon>
    </lineage>
</organism>
<evidence type="ECO:0000259" key="2">
    <source>
        <dbReference type="Pfam" id="PF10756"/>
    </source>
</evidence>
<accession>A0ABP7RNF7</accession>
<feature type="transmembrane region" description="Helical" evidence="1">
    <location>
        <begin position="173"/>
        <end position="192"/>
    </location>
</feature>
<keyword evidence="4" id="KW-1185">Reference proteome</keyword>
<keyword evidence="1" id="KW-0472">Membrane</keyword>
<dbReference type="InterPro" id="IPR019692">
    <property type="entry name" value="CFP-6_PH"/>
</dbReference>
<comment type="caution">
    <text evidence="3">The sequence shown here is derived from an EMBL/GenBank/DDBJ whole genome shotgun (WGS) entry which is preliminary data.</text>
</comment>
<feature type="transmembrane region" description="Helical" evidence="1">
    <location>
        <begin position="366"/>
        <end position="384"/>
    </location>
</feature>
<protein>
    <submittedName>
        <fullName evidence="3">PH domain-containing protein</fullName>
    </submittedName>
</protein>
<dbReference type="Proteomes" id="UP001500034">
    <property type="component" value="Unassembled WGS sequence"/>
</dbReference>
<feature type="transmembrane region" description="Helical" evidence="1">
    <location>
        <begin position="330"/>
        <end position="354"/>
    </location>
</feature>
<evidence type="ECO:0000313" key="4">
    <source>
        <dbReference type="Proteomes" id="UP001500034"/>
    </source>
</evidence>
<sequence length="507" mass="54344">MTTGQEVTCRRPLHKRPLWCLVGLGAAGAALAGGRLVYSGDLVDGWVLGGLLAALVGLVCLYAVAVKVTADAHGLNARSLLRRRRSMSWQDIADLRVYVQYGRHGEEYLRVEVVLRDGRTRRLPLPVSGSHNDRAAFDEELEAFRALHRRHGAPESEHLAVISKRTAGRGPTVPLSLCLLLLAGAGLAAWFVPVTGATEEAWTSAVPCTAATPAAERGECLTTEPATIARTEVGEGKQRSSLYFADDRPLDRLTVSREGARGFRPGDHVELTLWRGQVRVVARGDHVWREHFPSAGSVAVIAAACALAAGYPGARVLMLRRGRRLPDDEVLPSALPFAGAIAITALWLLPLCYLHPMGVPVSPAPLTWAAAGSLATLGLLVWAWRATRVRTPPEAAAAATQEPYDKDVFLAARFLEATDYNPNGFGTHIVFGGGPPAVTPHPGPGRFAAKRIPARQLTAKGVRRLRGSDSDALPRSWNIAELDDAGRPVHLAAAPADLTRILRALGL</sequence>
<feature type="transmembrane region" description="Helical" evidence="1">
    <location>
        <begin position="298"/>
        <end position="318"/>
    </location>
</feature>
<keyword evidence="1" id="KW-1133">Transmembrane helix</keyword>
<evidence type="ECO:0000256" key="1">
    <source>
        <dbReference type="SAM" id="Phobius"/>
    </source>
</evidence>
<feature type="transmembrane region" description="Helical" evidence="1">
    <location>
        <begin position="50"/>
        <end position="75"/>
    </location>
</feature>
<dbReference type="Pfam" id="PF10756">
    <property type="entry name" value="bPH_6"/>
    <property type="match status" value="1"/>
</dbReference>
<reference evidence="4" key="1">
    <citation type="journal article" date="2019" name="Int. J. Syst. Evol. Microbiol.">
        <title>The Global Catalogue of Microorganisms (GCM) 10K type strain sequencing project: providing services to taxonomists for standard genome sequencing and annotation.</title>
        <authorList>
            <consortium name="The Broad Institute Genomics Platform"/>
            <consortium name="The Broad Institute Genome Sequencing Center for Infectious Disease"/>
            <person name="Wu L."/>
            <person name="Ma J."/>
        </authorList>
    </citation>
    <scope>NUCLEOTIDE SEQUENCE [LARGE SCALE GENOMIC DNA]</scope>
    <source>
        <strain evidence="4">JCM 17027</strain>
    </source>
</reference>
<proteinExistence type="predicted"/>
<gene>
    <name evidence="3" type="ORF">GCM10022384_53790</name>
</gene>
<dbReference type="RefSeq" id="WP_345595937.1">
    <property type="nucleotide sequence ID" value="NZ_BAABCQ010000136.1"/>
</dbReference>
<dbReference type="EMBL" id="BAABCQ010000136">
    <property type="protein sequence ID" value="GAA4000035.1"/>
    <property type="molecule type" value="Genomic_DNA"/>
</dbReference>
<feature type="transmembrane region" description="Helical" evidence="1">
    <location>
        <begin position="18"/>
        <end position="38"/>
    </location>
</feature>